<dbReference type="PROSITE" id="PS50850">
    <property type="entry name" value="MFS"/>
    <property type="match status" value="1"/>
</dbReference>
<sequence length="486" mass="49203">MAVQGEESGGASPGGPPAEGVRRGLAAPGAWAVLAVAAAVHLLDSSDRWLLPAVARPLCEELNLGDAQGGWLATLLLLSYAAWSPVAGYLADRIHRPRLLAVGIAVWGLAAVGTGLARSYDELQVARALVGAGGATAGVVSLTLIMDLFPAGRRGPALAAYYLGMPAGAAIGMGPGAALAGATAWQMAFLLVGAPGLALALAALLLPEPTRGRAEGIDEARLRRHEAAGPSREDYEDLMVNSSYTYSVFGLAFAMFAIGGLVYWLPAFLRAVHGLPDARVAGVIGLIVPAAAAAGIAAGGWAASREVPRPRLLFLVPGLAVLASLPLLALTALGRGERAVLVGAAGTVGLLFTTIVPCFAILASVVMPNMRGVAAAVAVAAAHLLGDIWSPGLMAWVAGEFGEPDAMATAFGRVLAAAGAVPVEAGPDAGPLNYAAALLAAAPAIAIAGVVLLSGARHLPRERALMLATLRAVPRRLHPLKPPTQK</sequence>
<keyword evidence="3 6" id="KW-0812">Transmembrane</keyword>
<dbReference type="GO" id="GO:0016020">
    <property type="term" value="C:membrane"/>
    <property type="evidence" value="ECO:0007669"/>
    <property type="project" value="UniProtKB-SubCell"/>
</dbReference>
<dbReference type="InterPro" id="IPR020846">
    <property type="entry name" value="MFS_dom"/>
</dbReference>
<evidence type="ECO:0000256" key="2">
    <source>
        <dbReference type="ARBA" id="ARBA00022448"/>
    </source>
</evidence>
<evidence type="ECO:0000259" key="7">
    <source>
        <dbReference type="PROSITE" id="PS50850"/>
    </source>
</evidence>
<feature type="transmembrane region" description="Helical" evidence="6">
    <location>
        <begin position="434"/>
        <end position="456"/>
    </location>
</feature>
<evidence type="ECO:0000256" key="1">
    <source>
        <dbReference type="ARBA" id="ARBA00004141"/>
    </source>
</evidence>
<reference evidence="8 9" key="1">
    <citation type="submission" date="2019-08" db="EMBL/GenBank/DDBJ databases">
        <title>Deep-cultivation of Planctomycetes and their phenomic and genomic characterization uncovers novel biology.</title>
        <authorList>
            <person name="Wiegand S."/>
            <person name="Jogler M."/>
            <person name="Boedeker C."/>
            <person name="Pinto D."/>
            <person name="Vollmers J."/>
            <person name="Rivas-Marin E."/>
            <person name="Kohn T."/>
            <person name="Peeters S.H."/>
            <person name="Heuer A."/>
            <person name="Rast P."/>
            <person name="Oberbeckmann S."/>
            <person name="Bunk B."/>
            <person name="Jeske O."/>
            <person name="Meyerdierks A."/>
            <person name="Storesund J.E."/>
            <person name="Kallscheuer N."/>
            <person name="Luecker S."/>
            <person name="Lage O.M."/>
            <person name="Pohl T."/>
            <person name="Merkel B.J."/>
            <person name="Hornburger P."/>
            <person name="Mueller R.-W."/>
            <person name="Bruemmer F."/>
            <person name="Labrenz M."/>
            <person name="Spormann A.M."/>
            <person name="Op den Camp H."/>
            <person name="Overmann J."/>
            <person name="Amann R."/>
            <person name="Jetten M.S.M."/>
            <person name="Mascher T."/>
            <person name="Medema M.H."/>
            <person name="Devos D.P."/>
            <person name="Kaster A.-K."/>
            <person name="Ovreas L."/>
            <person name="Rohde M."/>
            <person name="Galperin M.Y."/>
            <person name="Jogler C."/>
        </authorList>
    </citation>
    <scope>NUCLEOTIDE SEQUENCE [LARGE SCALE GENOMIC DNA]</scope>
    <source>
        <strain evidence="8 9">OJF2</strain>
    </source>
</reference>
<feature type="transmembrane region" description="Helical" evidence="6">
    <location>
        <begin position="25"/>
        <end position="43"/>
    </location>
</feature>
<evidence type="ECO:0000256" key="5">
    <source>
        <dbReference type="ARBA" id="ARBA00023136"/>
    </source>
</evidence>
<feature type="transmembrane region" description="Helical" evidence="6">
    <location>
        <begin position="99"/>
        <end position="120"/>
    </location>
</feature>
<comment type="subcellular location">
    <subcellularLocation>
        <location evidence="1">Membrane</location>
        <topology evidence="1">Multi-pass membrane protein</topology>
    </subcellularLocation>
</comment>
<dbReference type="EMBL" id="CP042997">
    <property type="protein sequence ID" value="QEH32352.1"/>
    <property type="molecule type" value="Genomic_DNA"/>
</dbReference>
<keyword evidence="9" id="KW-1185">Reference proteome</keyword>
<feature type="transmembrane region" description="Helical" evidence="6">
    <location>
        <begin position="71"/>
        <end position="92"/>
    </location>
</feature>
<dbReference type="InterPro" id="IPR036259">
    <property type="entry name" value="MFS_trans_sf"/>
</dbReference>
<feature type="transmembrane region" description="Helical" evidence="6">
    <location>
        <begin position="339"/>
        <end position="366"/>
    </location>
</feature>
<dbReference type="InterPro" id="IPR011701">
    <property type="entry name" value="MFS"/>
</dbReference>
<proteinExistence type="predicted"/>
<organism evidence="8 9">
    <name type="scientific">Aquisphaera giovannonii</name>
    <dbReference type="NCBI Taxonomy" id="406548"/>
    <lineage>
        <taxon>Bacteria</taxon>
        <taxon>Pseudomonadati</taxon>
        <taxon>Planctomycetota</taxon>
        <taxon>Planctomycetia</taxon>
        <taxon>Isosphaerales</taxon>
        <taxon>Isosphaeraceae</taxon>
        <taxon>Aquisphaera</taxon>
    </lineage>
</organism>
<keyword evidence="2" id="KW-0813">Transport</keyword>
<feature type="transmembrane region" description="Helical" evidence="6">
    <location>
        <begin position="373"/>
        <end position="397"/>
    </location>
</feature>
<dbReference type="PANTHER" id="PTHR23505:SF79">
    <property type="entry name" value="PROTEIN SPINSTER"/>
    <property type="match status" value="1"/>
</dbReference>
<evidence type="ECO:0000313" key="8">
    <source>
        <dbReference type="EMBL" id="QEH32352.1"/>
    </source>
</evidence>
<dbReference type="GO" id="GO:0022857">
    <property type="term" value="F:transmembrane transporter activity"/>
    <property type="evidence" value="ECO:0007669"/>
    <property type="project" value="InterPro"/>
</dbReference>
<feature type="domain" description="Major facilitator superfamily (MFS) profile" evidence="7">
    <location>
        <begin position="33"/>
        <end position="458"/>
    </location>
</feature>
<evidence type="ECO:0000313" key="9">
    <source>
        <dbReference type="Proteomes" id="UP000324233"/>
    </source>
</evidence>
<feature type="transmembrane region" description="Helical" evidence="6">
    <location>
        <begin position="158"/>
        <end position="178"/>
    </location>
</feature>
<evidence type="ECO:0000256" key="4">
    <source>
        <dbReference type="ARBA" id="ARBA00022989"/>
    </source>
</evidence>
<dbReference type="Proteomes" id="UP000324233">
    <property type="component" value="Chromosome"/>
</dbReference>
<protein>
    <submittedName>
        <fullName evidence="8">Hexuronate transporter</fullName>
    </submittedName>
</protein>
<dbReference type="AlphaFoldDB" id="A0A5B9VVT0"/>
<name>A0A5B9VVT0_9BACT</name>
<feature type="transmembrane region" description="Helical" evidence="6">
    <location>
        <begin position="244"/>
        <end position="266"/>
    </location>
</feature>
<keyword evidence="5 6" id="KW-0472">Membrane</keyword>
<dbReference type="PANTHER" id="PTHR23505">
    <property type="entry name" value="SPINSTER"/>
    <property type="match status" value="1"/>
</dbReference>
<feature type="transmembrane region" description="Helical" evidence="6">
    <location>
        <begin position="278"/>
        <end position="300"/>
    </location>
</feature>
<evidence type="ECO:0000256" key="6">
    <source>
        <dbReference type="SAM" id="Phobius"/>
    </source>
</evidence>
<gene>
    <name evidence="8" type="primary">exuT_1</name>
    <name evidence="8" type="ORF">OJF2_08220</name>
</gene>
<dbReference type="Gene3D" id="1.20.1250.20">
    <property type="entry name" value="MFS general substrate transporter like domains"/>
    <property type="match status" value="1"/>
</dbReference>
<keyword evidence="4 6" id="KW-1133">Transmembrane helix</keyword>
<feature type="transmembrane region" description="Helical" evidence="6">
    <location>
        <begin position="184"/>
        <end position="206"/>
    </location>
</feature>
<evidence type="ECO:0000256" key="3">
    <source>
        <dbReference type="ARBA" id="ARBA00022692"/>
    </source>
</evidence>
<dbReference type="InterPro" id="IPR044770">
    <property type="entry name" value="MFS_spinster-like"/>
</dbReference>
<feature type="transmembrane region" description="Helical" evidence="6">
    <location>
        <begin position="312"/>
        <end position="333"/>
    </location>
</feature>
<dbReference type="Pfam" id="PF07690">
    <property type="entry name" value="MFS_1"/>
    <property type="match status" value="1"/>
</dbReference>
<feature type="transmembrane region" description="Helical" evidence="6">
    <location>
        <begin position="126"/>
        <end position="146"/>
    </location>
</feature>
<accession>A0A5B9VVT0</accession>
<dbReference type="SUPFAM" id="SSF103473">
    <property type="entry name" value="MFS general substrate transporter"/>
    <property type="match status" value="1"/>
</dbReference>
<dbReference type="KEGG" id="agv:OJF2_08220"/>